<keyword evidence="1" id="KW-0812">Transmembrane</keyword>
<name>A0A428QKQ9_9HYPO</name>
<reference evidence="2 3" key="1">
    <citation type="submission" date="2017-06" db="EMBL/GenBank/DDBJ databases">
        <title>Comparative genomic analysis of Ambrosia Fusariam Clade fungi.</title>
        <authorList>
            <person name="Stajich J.E."/>
            <person name="Carrillo J."/>
            <person name="Kijimoto T."/>
            <person name="Eskalen A."/>
            <person name="O'Donnell K."/>
            <person name="Kasson M."/>
        </authorList>
    </citation>
    <scope>NUCLEOTIDE SEQUENCE [LARGE SCALE GENOMIC DNA]</scope>
    <source>
        <strain evidence="2 3">NRRL62584</strain>
    </source>
</reference>
<dbReference type="Pfam" id="PF11735">
    <property type="entry name" value="CAP59_mtransfer"/>
    <property type="match status" value="1"/>
</dbReference>
<sequence length="432" mass="48998">MEIKCGHIVSILLFNFCAVAVGWLSVLSWTATVSQVKVLWGGVVSRYNVPFFHQDTTSDVESRPKHSVQEYVNAILGPDHAAVPRLGCPAPDSKRYNSIREPAFTTQEIDYIFAVRAVRSLERLPTFLGAVVGAMHFLGPHRCALTIITTGWRPQIEDVLTDLRTGIEPLGAVYNYTSFPLGSRTYGHRNQVIDAVRHATKEVSEDATIVFLDDVDVCSEDLLELILQRKNLGADMTCGMQWSHRESSDTYLFRSDGTCRDMQGDKFGHVIPEKWSEGTDVKEYFWKSPKDQARFNEKRPFQVFSCWGGAAAFAASTFTRLEQKFRLPIKGAECHQPDTRLFCKDMWSHGRGKIAIVPSVNTVRNRDGDFNDKESTGYTSDLVRGQDTNGDRIDWVKEPPKEVFCSKKRWEAWDVGLPLDDPWDFEWQDEIS</sequence>
<organism evidence="2 3">
    <name type="scientific">Fusarium duplospermum</name>
    <dbReference type="NCBI Taxonomy" id="1325734"/>
    <lineage>
        <taxon>Eukaryota</taxon>
        <taxon>Fungi</taxon>
        <taxon>Dikarya</taxon>
        <taxon>Ascomycota</taxon>
        <taxon>Pezizomycotina</taxon>
        <taxon>Sordariomycetes</taxon>
        <taxon>Hypocreomycetidae</taxon>
        <taxon>Hypocreales</taxon>
        <taxon>Nectriaceae</taxon>
        <taxon>Fusarium</taxon>
        <taxon>Fusarium solani species complex</taxon>
    </lineage>
</organism>
<evidence type="ECO:0000313" key="3">
    <source>
        <dbReference type="Proteomes" id="UP000288168"/>
    </source>
</evidence>
<dbReference type="EMBL" id="NKCI01000027">
    <property type="protein sequence ID" value="RSL65932.1"/>
    <property type="molecule type" value="Genomic_DNA"/>
</dbReference>
<evidence type="ECO:0000313" key="2">
    <source>
        <dbReference type="EMBL" id="RSL65932.1"/>
    </source>
</evidence>
<gene>
    <name evidence="2" type="ORF">CEP54_003965</name>
</gene>
<accession>A0A428QKQ9</accession>
<keyword evidence="1" id="KW-0472">Membrane</keyword>
<dbReference type="AlphaFoldDB" id="A0A428QKQ9"/>
<dbReference type="InterPro" id="IPR021047">
    <property type="entry name" value="Mannosyltransferase_CMT1"/>
</dbReference>
<dbReference type="OrthoDB" id="262547at2759"/>
<keyword evidence="3" id="KW-1185">Reference proteome</keyword>
<dbReference type="PANTHER" id="PTHR34144:SF5">
    <property type="entry name" value="ALPHA-1,3-MANNOSYLTRANSFERASE CMT1"/>
    <property type="match status" value="1"/>
</dbReference>
<evidence type="ECO:0008006" key="4">
    <source>
        <dbReference type="Google" id="ProtNLM"/>
    </source>
</evidence>
<dbReference type="Proteomes" id="UP000288168">
    <property type="component" value="Unassembled WGS sequence"/>
</dbReference>
<keyword evidence="1" id="KW-1133">Transmembrane helix</keyword>
<evidence type="ECO:0000256" key="1">
    <source>
        <dbReference type="SAM" id="Phobius"/>
    </source>
</evidence>
<feature type="transmembrane region" description="Helical" evidence="1">
    <location>
        <begin position="12"/>
        <end position="31"/>
    </location>
</feature>
<comment type="caution">
    <text evidence="2">The sequence shown here is derived from an EMBL/GenBank/DDBJ whole genome shotgun (WGS) entry which is preliminary data.</text>
</comment>
<proteinExistence type="predicted"/>
<protein>
    <recommendedName>
        <fullName evidence="4">Glycosyltransferase family 69 protein</fullName>
    </recommendedName>
</protein>
<dbReference type="PANTHER" id="PTHR34144">
    <property type="entry name" value="CHROMOSOME 8, WHOLE GENOME SHOTGUN SEQUENCE"/>
    <property type="match status" value="1"/>
</dbReference>